<proteinExistence type="predicted"/>
<protein>
    <submittedName>
        <fullName evidence="1">Uncharacterized protein</fullName>
    </submittedName>
</protein>
<dbReference type="Proteomes" id="UP000315540">
    <property type="component" value="Unassembled WGS sequence"/>
</dbReference>
<evidence type="ECO:0000313" key="1">
    <source>
        <dbReference type="EMBL" id="TPN82170.1"/>
    </source>
</evidence>
<sequence length="171" mass="19892">MQKLIISIMLVITNSINYSQDMIAEVQNTFHKTEIKKSTPLSFEEKTQNNNTPNHIKYFEDLASKWGKKQVYQFGKSKEHFNATFKSNKGQIIATYDENGSLIAAEEHFNNLALPKHLIFSIYEKYKGWKVIGNTYSTSYKKRKYLNTVYEVQLQKGSKVKNIKIDTNTIH</sequence>
<evidence type="ECO:0000313" key="2">
    <source>
        <dbReference type="Proteomes" id="UP000315540"/>
    </source>
</evidence>
<dbReference type="AlphaFoldDB" id="A0A504J658"/>
<organism evidence="1 2">
    <name type="scientific">Aquimarina algicola</name>
    <dbReference type="NCBI Taxonomy" id="2589995"/>
    <lineage>
        <taxon>Bacteria</taxon>
        <taxon>Pseudomonadati</taxon>
        <taxon>Bacteroidota</taxon>
        <taxon>Flavobacteriia</taxon>
        <taxon>Flavobacteriales</taxon>
        <taxon>Flavobacteriaceae</taxon>
        <taxon>Aquimarina</taxon>
    </lineage>
</organism>
<dbReference type="OrthoDB" id="668160at2"/>
<gene>
    <name evidence="1" type="ORF">FHK87_22360</name>
</gene>
<name>A0A504J658_9FLAO</name>
<keyword evidence="2" id="KW-1185">Reference proteome</keyword>
<comment type="caution">
    <text evidence="1">The sequence shown here is derived from an EMBL/GenBank/DDBJ whole genome shotgun (WGS) entry which is preliminary data.</text>
</comment>
<dbReference type="RefSeq" id="WP_140596991.1">
    <property type="nucleotide sequence ID" value="NZ_VFWZ01000009.1"/>
</dbReference>
<reference evidence="1 2" key="1">
    <citation type="submission" date="2019-06" db="EMBL/GenBank/DDBJ databases">
        <authorList>
            <person name="Meng X."/>
        </authorList>
    </citation>
    <scope>NUCLEOTIDE SEQUENCE [LARGE SCALE GENOMIC DNA]</scope>
    <source>
        <strain evidence="1 2">M625</strain>
    </source>
</reference>
<dbReference type="EMBL" id="VFWZ01000009">
    <property type="protein sequence ID" value="TPN82170.1"/>
    <property type="molecule type" value="Genomic_DNA"/>
</dbReference>
<accession>A0A504J658</accession>